<dbReference type="RefSeq" id="WP_223096582.1">
    <property type="nucleotide sequence ID" value="NZ_CP061913.1"/>
</dbReference>
<reference evidence="1 2" key="1">
    <citation type="submission" date="2024-09" db="EMBL/GenBank/DDBJ databases">
        <authorList>
            <person name="Sun Q."/>
            <person name="Mori K."/>
        </authorList>
    </citation>
    <scope>NUCLEOTIDE SEQUENCE [LARGE SCALE GENOMIC DNA]</scope>
    <source>
        <strain evidence="1 2">JCM 3307</strain>
    </source>
</reference>
<protein>
    <submittedName>
        <fullName evidence="1">Uncharacterized protein</fullName>
    </submittedName>
</protein>
<name>A0ABV5MH86_9ACTN</name>
<accession>A0ABV5MH86</accession>
<proteinExistence type="predicted"/>
<evidence type="ECO:0000313" key="2">
    <source>
        <dbReference type="Proteomes" id="UP001589608"/>
    </source>
</evidence>
<dbReference type="EMBL" id="JBHMCA010000056">
    <property type="protein sequence ID" value="MFB9448210.1"/>
    <property type="molecule type" value="Genomic_DNA"/>
</dbReference>
<evidence type="ECO:0000313" key="1">
    <source>
        <dbReference type="EMBL" id="MFB9448210.1"/>
    </source>
</evidence>
<dbReference type="Proteomes" id="UP001589608">
    <property type="component" value="Unassembled WGS sequence"/>
</dbReference>
<keyword evidence="2" id="KW-1185">Reference proteome</keyword>
<gene>
    <name evidence="1" type="ORF">ACFFTR_34415</name>
</gene>
<organism evidence="1 2">
    <name type="scientific">Dactylosporangium vinaceum</name>
    <dbReference type="NCBI Taxonomy" id="53362"/>
    <lineage>
        <taxon>Bacteria</taxon>
        <taxon>Bacillati</taxon>
        <taxon>Actinomycetota</taxon>
        <taxon>Actinomycetes</taxon>
        <taxon>Micromonosporales</taxon>
        <taxon>Micromonosporaceae</taxon>
        <taxon>Dactylosporangium</taxon>
    </lineage>
</organism>
<sequence>MADGESGLPRRLVLCAGPEELAADLPDVVGGHVELGPDPVDELYGDIVHGPRMGTLP</sequence>
<comment type="caution">
    <text evidence="1">The sequence shown here is derived from an EMBL/GenBank/DDBJ whole genome shotgun (WGS) entry which is preliminary data.</text>
</comment>